<evidence type="ECO:0000256" key="7">
    <source>
        <dbReference type="ARBA" id="ARBA00023163"/>
    </source>
</evidence>
<dbReference type="InterPro" id="IPR005033">
    <property type="entry name" value="YEATS"/>
</dbReference>
<dbReference type="CDD" id="cd16909">
    <property type="entry name" value="YEATS_GAS41_like"/>
    <property type="match status" value="1"/>
</dbReference>
<keyword evidence="7" id="KW-0804">Transcription</keyword>
<feature type="domain" description="YEATS" evidence="14">
    <location>
        <begin position="289"/>
        <end position="433"/>
    </location>
</feature>
<evidence type="ECO:0000313" key="15">
    <source>
        <dbReference type="EMBL" id="CAD7462897.1"/>
    </source>
</evidence>
<accession>A0A7R9IQU1</accession>
<dbReference type="PANTHER" id="PTHR47573">
    <property type="entry name" value="PROTEIN AF-9 HOMOLOG"/>
    <property type="match status" value="1"/>
</dbReference>
<name>A0A7R9IQU1_9NEOP</name>
<organism evidence="15">
    <name type="scientific">Timema tahoe</name>
    <dbReference type="NCBI Taxonomy" id="61484"/>
    <lineage>
        <taxon>Eukaryota</taxon>
        <taxon>Metazoa</taxon>
        <taxon>Ecdysozoa</taxon>
        <taxon>Arthropoda</taxon>
        <taxon>Hexapoda</taxon>
        <taxon>Insecta</taxon>
        <taxon>Pterygota</taxon>
        <taxon>Neoptera</taxon>
        <taxon>Polyneoptera</taxon>
        <taxon>Phasmatodea</taxon>
        <taxon>Timematodea</taxon>
        <taxon>Timematoidea</taxon>
        <taxon>Timematidae</taxon>
        <taxon>Timema</taxon>
    </lineage>
</organism>
<dbReference type="GO" id="GO:0006325">
    <property type="term" value="P:chromatin organization"/>
    <property type="evidence" value="ECO:0007669"/>
    <property type="project" value="UniProtKB-KW"/>
</dbReference>
<evidence type="ECO:0000259" key="14">
    <source>
        <dbReference type="PROSITE" id="PS51037"/>
    </source>
</evidence>
<dbReference type="FunFam" id="2.60.40.1970:FF:000002">
    <property type="entry name" value="YEATS domain-containing protein 4"/>
    <property type="match status" value="1"/>
</dbReference>
<evidence type="ECO:0000256" key="10">
    <source>
        <dbReference type="ARBA" id="ARBA00064752"/>
    </source>
</evidence>
<evidence type="ECO:0000256" key="6">
    <source>
        <dbReference type="ARBA" id="ARBA00023054"/>
    </source>
</evidence>
<protein>
    <recommendedName>
        <fullName evidence="11">YEATS domain-containing protein 4</fullName>
    </recommendedName>
</protein>
<dbReference type="Gene3D" id="3.40.50.300">
    <property type="entry name" value="P-loop containing nucleotide triphosphate hydrolases"/>
    <property type="match status" value="1"/>
</dbReference>
<evidence type="ECO:0000256" key="9">
    <source>
        <dbReference type="ARBA" id="ARBA00057736"/>
    </source>
</evidence>
<reference evidence="15" key="1">
    <citation type="submission" date="2020-11" db="EMBL/GenBank/DDBJ databases">
        <authorList>
            <person name="Tran Van P."/>
        </authorList>
    </citation>
    <scope>NUCLEOTIDE SEQUENCE</scope>
</reference>
<dbReference type="Pfam" id="PF03366">
    <property type="entry name" value="YEATS"/>
    <property type="match status" value="1"/>
</dbReference>
<evidence type="ECO:0000256" key="5">
    <source>
        <dbReference type="ARBA" id="ARBA00023015"/>
    </source>
</evidence>
<dbReference type="InterPro" id="IPR041679">
    <property type="entry name" value="DNA2/NAM7-like_C"/>
</dbReference>
<dbReference type="InterPro" id="IPR027417">
    <property type="entry name" value="P-loop_NTPase"/>
</dbReference>
<evidence type="ECO:0000256" key="2">
    <source>
        <dbReference type="ARBA" id="ARBA00022604"/>
    </source>
</evidence>
<keyword evidence="3" id="KW-0832">Ubl conjugation</keyword>
<keyword evidence="5" id="KW-0805">Transcription regulation</keyword>
<dbReference type="AlphaFoldDB" id="A0A7R9IQU1"/>
<dbReference type="GO" id="GO:0006355">
    <property type="term" value="P:regulation of DNA-templated transcription"/>
    <property type="evidence" value="ECO:0007669"/>
    <property type="project" value="InterPro"/>
</dbReference>
<evidence type="ECO:0000256" key="1">
    <source>
        <dbReference type="ARBA" id="ARBA00022499"/>
    </source>
</evidence>
<feature type="coiled-coil region" evidence="13">
    <location>
        <begin position="455"/>
        <end position="489"/>
    </location>
</feature>
<comment type="subunit">
    <text evidence="10">Component of numerous complexes with chromatin remodeling and histone acetyltransferase activity. Component of the NuA4 histone acetyltransferase complex which contains the catalytic subunit KAT5/TIP60 and the subunits EP400, TRRAP/PAF400, BRD8/SMAP, EPC1, DMAP1/DNMAP1, RUVBL1/TIP49, RUVBL2, ING3, actin, ACTL6A/BAF53A, MORF4L1/MRG15, MORF4L2/MRGX, MRGBP, YEATS4/GAS41, VPS72/YL1 and MEAF6. The NuA4 complex interacts with MYC and the adenovirus E1A protein. Component of a NuA4-related complex which contains EP400, TRRAP/PAF400, SRCAP, BRD8/SMAP, EPC1, DMAP1/DNMAP1, RUVBL1/TIP49, RUVBL2, actin, ACTL6A/BAF53A, VPS72 and YEATS4/GAS41. Interacts with MLLT10/AF10. Also interacts with the SWI/SNF component SMARCB1/BAF47, TACC1 and TACC2, and the nuclear matrix protein NUMA1.</text>
</comment>
<keyword evidence="4" id="KW-0156">Chromatin regulator</keyword>
<dbReference type="InterPro" id="IPR055129">
    <property type="entry name" value="YEATS_dom"/>
</dbReference>
<dbReference type="PROSITE" id="PS51037">
    <property type="entry name" value="YEATS"/>
    <property type="match status" value="1"/>
</dbReference>
<comment type="function">
    <text evidence="9">Chromatin reader component of the NuA4 histone acetyltransferase (HAT) complex, a complex involved in transcriptional activation of select genes principally by acetylation of nucleosomal histones H4 and H2A. Specifically recognizes and binds acylated histone H3, with a preference for histone H3 diacetylated at 'Lys-18' and 'Lys-27' (H3K18ac and H3K27ac) or histone H3 diacetylated at 'Lys-14' and 'Lys-27' (H3K14ac and H3K27ac). Also able to recognize and bind crotonylated histone H3. May also recognize and bind histone H3 succinylated at 'Lys-122' (H3K122succ); additional evidences are however required to confirm this result in vivo. Plays a key role in histone variant H2AZ1/H2A.Z deposition into specific chromatin regions: recognizes and binds H3K14ac and H3K27ac on the promoters of actively transcribed genes and recruits NuA4-related complex to deposit H2AZ1/H2A.Z. H2AZ1/H2A.Z deposition is required for maintenance of embryonic stem cell.</text>
</comment>
<gene>
    <name evidence="15" type="ORF">TTEB3V08_LOCUS10786</name>
</gene>
<dbReference type="GO" id="GO:0005654">
    <property type="term" value="C:nucleoplasm"/>
    <property type="evidence" value="ECO:0007669"/>
    <property type="project" value="UniProtKB-ARBA"/>
</dbReference>
<dbReference type="PANTHER" id="PTHR47573:SF1">
    <property type="entry name" value="PROTEIN AF-9 HOMOLOG"/>
    <property type="match status" value="1"/>
</dbReference>
<keyword evidence="6 13" id="KW-0175">Coiled coil</keyword>
<evidence type="ECO:0000256" key="11">
    <source>
        <dbReference type="ARBA" id="ARBA00068331"/>
    </source>
</evidence>
<dbReference type="InterPro" id="IPR038704">
    <property type="entry name" value="YEAST_sf"/>
</dbReference>
<dbReference type="EMBL" id="OE006816">
    <property type="protein sequence ID" value="CAD7462897.1"/>
    <property type="molecule type" value="Genomic_DNA"/>
</dbReference>
<evidence type="ECO:0000256" key="8">
    <source>
        <dbReference type="ARBA" id="ARBA00023242"/>
    </source>
</evidence>
<evidence type="ECO:0000256" key="4">
    <source>
        <dbReference type="ARBA" id="ARBA00022853"/>
    </source>
</evidence>
<dbReference type="SUPFAM" id="SSF52540">
    <property type="entry name" value="P-loop containing nucleoside triphosphate hydrolases"/>
    <property type="match status" value="1"/>
</dbReference>
<evidence type="ECO:0000256" key="13">
    <source>
        <dbReference type="SAM" id="Coils"/>
    </source>
</evidence>
<dbReference type="Pfam" id="PF13087">
    <property type="entry name" value="AAA_12"/>
    <property type="match status" value="1"/>
</dbReference>
<keyword evidence="8 12" id="KW-0539">Nucleus</keyword>
<comment type="subcellular location">
    <subcellularLocation>
        <location evidence="12">Nucleus</location>
    </subcellularLocation>
</comment>
<evidence type="ECO:0000256" key="3">
    <source>
        <dbReference type="ARBA" id="ARBA00022843"/>
    </source>
</evidence>
<dbReference type="Gene3D" id="2.60.40.1970">
    <property type="entry name" value="YEATS domain"/>
    <property type="match status" value="1"/>
</dbReference>
<keyword evidence="1" id="KW-1017">Isopeptide bond</keyword>
<evidence type="ECO:0000256" key="12">
    <source>
        <dbReference type="PROSITE-ProRule" id="PRU00376"/>
    </source>
</evidence>
<sequence>MLSVEHSRQVALYTLMKSTDQGLLANVRDEFVTQIKPPQAMTNGLLQVRNRLVSYMEEPSLMQVLDKGGRLELNLPPANPSKETCKFCPVKTACGNIHSNCLGTGSASTFQNVIEAFLVDLLLDALLKGRTSQSDIAVISPYRVQVKLLQRVFRSHPYIDINTVDQYQGRDKPVLGKLPASVAWLANTLVVLSSTAEDGEIEVQILVGFNQYYQMSRGNYHISVTEILESERKIQAKSMLKIQPYNEGEFSIKDLCLEDDKERDHKELNGTESDILAVCPNLYDEVDKLHKGVCIVKPIVYGNIARYFGKKREEDGHTHQWTVYVKPYHNEDMSAYVKKVHFKLHESYADPNRIIMKPPYEVTETGWGEFEIVIKIYFHDPNERPTVTLYHILKLFQSGPDAIQARKTLISEFYEEIVFQDPTNLMHHMLTSTSQLSHGTWKHDTDFEEKKEKTIQNIMNAKNKIRHEISDLKDRLKLAKDTISKFKSEITKFQSGGVI</sequence>
<proteinExistence type="predicted"/>
<keyword evidence="2" id="KW-0341">Growth regulation</keyword>